<dbReference type="AlphaFoldDB" id="A0A1X7ANK0"/>
<organism evidence="11 12">
    <name type="scientific">Parendozoicomonas haliclonae</name>
    <dbReference type="NCBI Taxonomy" id="1960125"/>
    <lineage>
        <taxon>Bacteria</taxon>
        <taxon>Pseudomonadati</taxon>
        <taxon>Pseudomonadota</taxon>
        <taxon>Gammaproteobacteria</taxon>
        <taxon>Oceanospirillales</taxon>
        <taxon>Endozoicomonadaceae</taxon>
        <taxon>Parendozoicomonas</taxon>
    </lineage>
</organism>
<evidence type="ECO:0000256" key="7">
    <source>
        <dbReference type="RuleBase" id="RU362065"/>
    </source>
</evidence>
<dbReference type="SUPFAM" id="SSF64518">
    <property type="entry name" value="Phase 1 flagellin"/>
    <property type="match status" value="1"/>
</dbReference>
<dbReference type="Pfam" id="PF22638">
    <property type="entry name" value="FlgK_D1"/>
    <property type="match status" value="1"/>
</dbReference>
<evidence type="ECO:0000256" key="4">
    <source>
        <dbReference type="ARBA" id="ARBA00016244"/>
    </source>
</evidence>
<dbReference type="GO" id="GO:0005198">
    <property type="term" value="F:structural molecule activity"/>
    <property type="evidence" value="ECO:0007669"/>
    <property type="project" value="UniProtKB-UniRule"/>
</dbReference>
<dbReference type="Pfam" id="PF06429">
    <property type="entry name" value="Flg_bbr_C"/>
    <property type="match status" value="1"/>
</dbReference>
<keyword evidence="11" id="KW-0966">Cell projection</keyword>
<evidence type="ECO:0000256" key="1">
    <source>
        <dbReference type="ARBA" id="ARBA00004365"/>
    </source>
</evidence>
<evidence type="ECO:0000256" key="6">
    <source>
        <dbReference type="ARBA" id="ARBA00023143"/>
    </source>
</evidence>
<dbReference type="GO" id="GO:0005576">
    <property type="term" value="C:extracellular region"/>
    <property type="evidence" value="ECO:0007669"/>
    <property type="project" value="UniProtKB-SubCell"/>
</dbReference>
<evidence type="ECO:0000313" key="12">
    <source>
        <dbReference type="Proteomes" id="UP000196573"/>
    </source>
</evidence>
<dbReference type="NCBIfam" id="TIGR02492">
    <property type="entry name" value="flgK_ends"/>
    <property type="match status" value="1"/>
</dbReference>
<proteinExistence type="inferred from homology"/>
<gene>
    <name evidence="11" type="primary">flgK_2</name>
    <name evidence="7" type="synonym">flgK</name>
    <name evidence="11" type="ORF">EHSB41UT_03442</name>
</gene>
<keyword evidence="5 7" id="KW-0964">Secreted</keyword>
<dbReference type="InterPro" id="IPR002371">
    <property type="entry name" value="FlgK"/>
</dbReference>
<evidence type="ECO:0000256" key="2">
    <source>
        <dbReference type="ARBA" id="ARBA00004613"/>
    </source>
</evidence>
<feature type="domain" description="Flagellar hook-associated protein FlgK helical" evidence="10">
    <location>
        <begin position="82"/>
        <end position="310"/>
    </location>
</feature>
<dbReference type="InterPro" id="IPR010930">
    <property type="entry name" value="Flg_bb/hook_C_dom"/>
</dbReference>
<evidence type="ECO:0000256" key="5">
    <source>
        <dbReference type="ARBA" id="ARBA00022525"/>
    </source>
</evidence>
<keyword evidence="12" id="KW-1185">Reference proteome</keyword>
<dbReference type="Proteomes" id="UP000196573">
    <property type="component" value="Unassembled WGS sequence"/>
</dbReference>
<dbReference type="InterPro" id="IPR053927">
    <property type="entry name" value="FlgK_helical"/>
</dbReference>
<evidence type="ECO:0000259" key="9">
    <source>
        <dbReference type="Pfam" id="PF21158"/>
    </source>
</evidence>
<comment type="similarity">
    <text evidence="3 7">Belongs to the flagella basal body rod proteins family.</text>
</comment>
<dbReference type="PANTHER" id="PTHR30033">
    <property type="entry name" value="FLAGELLAR HOOK-ASSOCIATED PROTEIN 1"/>
    <property type="match status" value="1"/>
</dbReference>
<dbReference type="InterPro" id="IPR049119">
    <property type="entry name" value="FlgK_D2-like"/>
</dbReference>
<protein>
    <recommendedName>
        <fullName evidence="4 7">Flagellar hook-associated protein 1</fullName>
        <shortName evidence="7">HAP1</shortName>
    </recommendedName>
</protein>
<accession>A0A1X7ANK0</accession>
<feature type="domain" description="Flagellar basal-body/hook protein C-terminal" evidence="8">
    <location>
        <begin position="497"/>
        <end position="536"/>
    </location>
</feature>
<feature type="domain" description="Flagellar hook-associated protein 1 D2-like" evidence="9">
    <location>
        <begin position="329"/>
        <end position="398"/>
    </location>
</feature>
<comment type="subcellular location">
    <subcellularLocation>
        <location evidence="1 7">Bacterial flagellum</location>
    </subcellularLocation>
    <subcellularLocation>
        <location evidence="2 7">Secreted</location>
    </subcellularLocation>
</comment>
<reference evidence="11 12" key="1">
    <citation type="submission" date="2017-03" db="EMBL/GenBank/DDBJ databases">
        <authorList>
            <person name="Afonso C.L."/>
            <person name="Miller P.J."/>
            <person name="Scott M.A."/>
            <person name="Spackman E."/>
            <person name="Goraichik I."/>
            <person name="Dimitrov K.M."/>
            <person name="Suarez D.L."/>
            <person name="Swayne D.E."/>
        </authorList>
    </citation>
    <scope>NUCLEOTIDE SEQUENCE [LARGE SCALE GENOMIC DNA]</scope>
    <source>
        <strain evidence="11">SB41UT1</strain>
    </source>
</reference>
<evidence type="ECO:0000313" key="11">
    <source>
        <dbReference type="EMBL" id="SMA49660.1"/>
    </source>
</evidence>
<dbReference type="GO" id="GO:0044780">
    <property type="term" value="P:bacterial-type flagellum assembly"/>
    <property type="evidence" value="ECO:0007669"/>
    <property type="project" value="InterPro"/>
</dbReference>
<evidence type="ECO:0000259" key="8">
    <source>
        <dbReference type="Pfam" id="PF06429"/>
    </source>
</evidence>
<keyword evidence="11" id="KW-0969">Cilium</keyword>
<keyword evidence="6 7" id="KW-0975">Bacterial flagellum</keyword>
<keyword evidence="11" id="KW-0282">Flagellum</keyword>
<dbReference type="Pfam" id="PF21158">
    <property type="entry name" value="flgK_1st_1"/>
    <property type="match status" value="1"/>
</dbReference>
<dbReference type="GO" id="GO:0009424">
    <property type="term" value="C:bacterial-type flagellum hook"/>
    <property type="evidence" value="ECO:0007669"/>
    <property type="project" value="UniProtKB-UniRule"/>
</dbReference>
<dbReference type="PANTHER" id="PTHR30033:SF1">
    <property type="entry name" value="FLAGELLAR HOOK-ASSOCIATED PROTEIN 1"/>
    <property type="match status" value="1"/>
</dbReference>
<dbReference type="PRINTS" id="PR01005">
    <property type="entry name" value="FLGHOOKAP1"/>
</dbReference>
<evidence type="ECO:0000259" key="10">
    <source>
        <dbReference type="Pfam" id="PF22638"/>
    </source>
</evidence>
<sequence>MIFTGITGLNAAQTALNVTSKNIAGVGVNGYSRQVANFKTSDIGGVYINNIERVSDQYAVQQAWFNATQYGYDTTNASHNLQLETLVSGKNTSLSPSLNGFFDTLNAASADPMEIAYRQEVLADAEDLASRFNSLSSSMNKQAADVESQLSSLTGEANDMLASIAKTNEAIAAAAAIGNVPSHLLDERDQSIQQLSELMDVSIIFEQDQTATVTIPTGEPLVSRGETNELVLLPGYPDASQTQLAVKSHDATKRIDQPGGGIGGLMDFREDTLSQSQRELDRLALAFSNEVNALMEKGFDLNGAAGSALFGDINSSELMRNRSTHIGGTNSVNLDIKVDDTSKLTADNYVFSKNDKNELEVHRHPGGEKVDFETDTTTGDISFDGITISAADGKTLGDMAAGSSYLIEPGKGAAGTMEVVLDDPEKLAFSGKADEPGNNSNLLDLIKLQDKTIAGGQSVNQGWNSIISDVASSSARATNSLAASEMLYQEATSRVQSESGVNLDEEAGNMLMFQQLYSANAKVISTADELFQTLLQAV</sequence>
<evidence type="ECO:0000256" key="3">
    <source>
        <dbReference type="ARBA" id="ARBA00009677"/>
    </source>
</evidence>
<name>A0A1X7ANK0_9GAMM</name>
<dbReference type="EMBL" id="FWPT01000008">
    <property type="protein sequence ID" value="SMA49660.1"/>
    <property type="molecule type" value="Genomic_DNA"/>
</dbReference>